<feature type="compositionally biased region" description="Low complexity" evidence="1">
    <location>
        <begin position="13"/>
        <end position="30"/>
    </location>
</feature>
<feature type="region of interest" description="Disordered" evidence="1">
    <location>
        <begin position="383"/>
        <end position="426"/>
    </location>
</feature>
<evidence type="ECO:0000313" key="2">
    <source>
        <dbReference type="EMBL" id="KAK1947837.1"/>
    </source>
</evidence>
<dbReference type="EMBL" id="JASMQC010000001">
    <property type="protein sequence ID" value="KAK1947837.1"/>
    <property type="molecule type" value="Genomic_DNA"/>
</dbReference>
<protein>
    <submittedName>
        <fullName evidence="2">Uncharacterized protein</fullName>
    </submittedName>
</protein>
<feature type="compositionally biased region" description="Polar residues" evidence="1">
    <location>
        <begin position="409"/>
        <end position="426"/>
    </location>
</feature>
<gene>
    <name evidence="2" type="ORF">P3T76_000127</name>
</gene>
<dbReference type="AlphaFoldDB" id="A0AAD9H022"/>
<evidence type="ECO:0000313" key="3">
    <source>
        <dbReference type="Proteomes" id="UP001259832"/>
    </source>
</evidence>
<organism evidence="2 3">
    <name type="scientific">Phytophthora citrophthora</name>
    <dbReference type="NCBI Taxonomy" id="4793"/>
    <lineage>
        <taxon>Eukaryota</taxon>
        <taxon>Sar</taxon>
        <taxon>Stramenopiles</taxon>
        <taxon>Oomycota</taxon>
        <taxon>Peronosporomycetes</taxon>
        <taxon>Peronosporales</taxon>
        <taxon>Peronosporaceae</taxon>
        <taxon>Phytophthora</taxon>
    </lineage>
</organism>
<feature type="region of interest" description="Disordered" evidence="1">
    <location>
        <begin position="1"/>
        <end position="40"/>
    </location>
</feature>
<accession>A0AAD9H022</accession>
<sequence length="426" mass="48377">MADASSSVTPRCSSKTQRGSSSSSSSLAKSKTVDEAKELSKQKYDSPFDASLVAARRRSQQERLWDIFTAYALQISSEDPTRIRIANVVKLLQDCGIIEGDNTEEAKMIEKEVAIVCEAFLRTHPTDRDSSKKLDFTAFLALLLHFAKMVRDVNGVLQLLFMYRSGDKDPSRAYDSLVRTCLEKQQRSRNRVAVTEELQDCKKVLLTFEDPLTKIFMFYAGQSHSKLEKIDPKMAQFCPPHMSYAEAVAFGRKYGIIAHGVLTTTEFASIYIDSLPKAPATEYDRVLTYTAFCEMLVRLSKKTCVDISLPADRNLKGILQVMWLALASTSPRALKITDVLKSDRVDVRTRPVTKHFLIHFEKYWKKERYENYFGDRPTPRIESVMDPPVSLPRPLMPRRLSLNPPPTPTKTLQRRASVQSQLTRNT</sequence>
<keyword evidence="3" id="KW-1185">Reference proteome</keyword>
<name>A0AAD9H022_9STRA</name>
<feature type="compositionally biased region" description="Polar residues" evidence="1">
    <location>
        <begin position="1"/>
        <end position="12"/>
    </location>
</feature>
<proteinExistence type="predicted"/>
<reference evidence="2" key="1">
    <citation type="submission" date="2023-08" db="EMBL/GenBank/DDBJ databases">
        <title>Reference Genome Resource for the Citrus Pathogen Phytophthora citrophthora.</title>
        <authorList>
            <person name="Moller H."/>
            <person name="Coetzee B."/>
            <person name="Rose L.J."/>
            <person name="Van Niekerk J.M."/>
        </authorList>
    </citation>
    <scope>NUCLEOTIDE SEQUENCE</scope>
    <source>
        <strain evidence="2">STE-U-9442</strain>
    </source>
</reference>
<evidence type="ECO:0000256" key="1">
    <source>
        <dbReference type="SAM" id="MobiDB-lite"/>
    </source>
</evidence>
<dbReference type="Proteomes" id="UP001259832">
    <property type="component" value="Unassembled WGS sequence"/>
</dbReference>
<comment type="caution">
    <text evidence="2">The sequence shown here is derived from an EMBL/GenBank/DDBJ whole genome shotgun (WGS) entry which is preliminary data.</text>
</comment>
<feature type="compositionally biased region" description="Basic and acidic residues" evidence="1">
    <location>
        <begin position="31"/>
        <end position="40"/>
    </location>
</feature>